<keyword evidence="2" id="KW-1185">Reference proteome</keyword>
<dbReference type="HOGENOM" id="CLU_3110469_0_0_1"/>
<evidence type="ECO:0000313" key="1">
    <source>
        <dbReference type="EnsemblProtists" id="HpaP802349"/>
    </source>
</evidence>
<dbReference type="VEuPathDB" id="FungiDB:HpaG802349"/>
<name>M4B7U7_HYAAE</name>
<accession>M4B7U7</accession>
<sequence>MEQIQLLHMMLFLQLPIQYRAMENLYRLVHSAVRRMPWQWSSSTPYTKASP</sequence>
<dbReference type="Proteomes" id="UP000011713">
    <property type="component" value="Unassembled WGS sequence"/>
</dbReference>
<reference evidence="2" key="1">
    <citation type="journal article" date="2010" name="Science">
        <title>Signatures of adaptation to obligate biotrophy in the Hyaloperonospora arabidopsidis genome.</title>
        <authorList>
            <person name="Baxter L."/>
            <person name="Tripathy S."/>
            <person name="Ishaque N."/>
            <person name="Boot N."/>
            <person name="Cabral A."/>
            <person name="Kemen E."/>
            <person name="Thines M."/>
            <person name="Ah-Fong A."/>
            <person name="Anderson R."/>
            <person name="Badejoko W."/>
            <person name="Bittner-Eddy P."/>
            <person name="Boore J.L."/>
            <person name="Chibucos M.C."/>
            <person name="Coates M."/>
            <person name="Dehal P."/>
            <person name="Delehaunty K."/>
            <person name="Dong S."/>
            <person name="Downton P."/>
            <person name="Dumas B."/>
            <person name="Fabro G."/>
            <person name="Fronick C."/>
            <person name="Fuerstenberg S.I."/>
            <person name="Fulton L."/>
            <person name="Gaulin E."/>
            <person name="Govers F."/>
            <person name="Hughes L."/>
            <person name="Humphray S."/>
            <person name="Jiang R.H."/>
            <person name="Judelson H."/>
            <person name="Kamoun S."/>
            <person name="Kyung K."/>
            <person name="Meijer H."/>
            <person name="Minx P."/>
            <person name="Morris P."/>
            <person name="Nelson J."/>
            <person name="Phuntumart V."/>
            <person name="Qutob D."/>
            <person name="Rehmany A."/>
            <person name="Rougon-Cardoso A."/>
            <person name="Ryden P."/>
            <person name="Torto-Alalibo T."/>
            <person name="Studholme D."/>
            <person name="Wang Y."/>
            <person name="Win J."/>
            <person name="Wood J."/>
            <person name="Clifton S.W."/>
            <person name="Rogers J."/>
            <person name="Van den Ackerveken G."/>
            <person name="Jones J.D."/>
            <person name="McDowell J.M."/>
            <person name="Beynon J."/>
            <person name="Tyler B.M."/>
        </authorList>
    </citation>
    <scope>NUCLEOTIDE SEQUENCE [LARGE SCALE GENOMIC DNA]</scope>
    <source>
        <strain evidence="2">Emoy2</strain>
    </source>
</reference>
<evidence type="ECO:0000313" key="2">
    <source>
        <dbReference type="Proteomes" id="UP000011713"/>
    </source>
</evidence>
<organism evidence="1 2">
    <name type="scientific">Hyaloperonospora arabidopsidis (strain Emoy2)</name>
    <name type="common">Downy mildew agent</name>
    <name type="synonym">Peronospora arabidopsidis</name>
    <dbReference type="NCBI Taxonomy" id="559515"/>
    <lineage>
        <taxon>Eukaryota</taxon>
        <taxon>Sar</taxon>
        <taxon>Stramenopiles</taxon>
        <taxon>Oomycota</taxon>
        <taxon>Peronosporomycetes</taxon>
        <taxon>Peronosporales</taxon>
        <taxon>Peronosporaceae</taxon>
        <taxon>Hyaloperonospora</taxon>
    </lineage>
</organism>
<dbReference type="EMBL" id="JH597876">
    <property type="status" value="NOT_ANNOTATED_CDS"/>
    <property type="molecule type" value="Genomic_DNA"/>
</dbReference>
<proteinExistence type="predicted"/>
<dbReference type="EnsemblProtists" id="HpaT802349">
    <property type="protein sequence ID" value="HpaP802349"/>
    <property type="gene ID" value="HpaG802349"/>
</dbReference>
<protein>
    <submittedName>
        <fullName evidence="1">Uncharacterized protein</fullName>
    </submittedName>
</protein>
<dbReference type="InParanoid" id="M4B7U7"/>
<reference evidence="1" key="2">
    <citation type="submission" date="2015-06" db="UniProtKB">
        <authorList>
            <consortium name="EnsemblProtists"/>
        </authorList>
    </citation>
    <scope>IDENTIFICATION</scope>
    <source>
        <strain evidence="1">Emoy2</strain>
    </source>
</reference>
<dbReference type="AlphaFoldDB" id="M4B7U7"/>